<dbReference type="AlphaFoldDB" id="A0A510UUQ2"/>
<accession>A0A510UUQ2</accession>
<name>A0A510UUQ2_9CELL</name>
<evidence type="ECO:0000256" key="1">
    <source>
        <dbReference type="SAM" id="Phobius"/>
    </source>
</evidence>
<feature type="transmembrane region" description="Helical" evidence="1">
    <location>
        <begin position="38"/>
        <end position="54"/>
    </location>
</feature>
<keyword evidence="1" id="KW-1133">Transmembrane helix</keyword>
<keyword evidence="3" id="KW-1185">Reference proteome</keyword>
<evidence type="ECO:0000313" key="2">
    <source>
        <dbReference type="EMBL" id="GEK17191.1"/>
    </source>
</evidence>
<comment type="caution">
    <text evidence="2">The sequence shown here is derived from an EMBL/GenBank/DDBJ whole genome shotgun (WGS) entry which is preliminary data.</text>
</comment>
<sequence>MPARAKSILIWIGVIFLLYAVVRNPGKAADVARSIWDFIYAAFAGFAQFFSNLAS</sequence>
<keyword evidence="1" id="KW-0472">Membrane</keyword>
<gene>
    <name evidence="2" type="ORF">CPE01_09240</name>
</gene>
<proteinExistence type="predicted"/>
<dbReference type="RefSeq" id="WP_186811407.1">
    <property type="nucleotide sequence ID" value="NZ_BJUA01000003.1"/>
</dbReference>
<keyword evidence="1" id="KW-0812">Transmembrane</keyword>
<evidence type="ECO:0000313" key="3">
    <source>
        <dbReference type="Proteomes" id="UP000321386"/>
    </source>
</evidence>
<organism evidence="2 3">
    <name type="scientific">Cellulomonas persica</name>
    <dbReference type="NCBI Taxonomy" id="76861"/>
    <lineage>
        <taxon>Bacteria</taxon>
        <taxon>Bacillati</taxon>
        <taxon>Actinomycetota</taxon>
        <taxon>Actinomycetes</taxon>
        <taxon>Micrococcales</taxon>
        <taxon>Cellulomonadaceae</taxon>
        <taxon>Cellulomonas</taxon>
    </lineage>
</organism>
<dbReference type="Proteomes" id="UP000321386">
    <property type="component" value="Unassembled WGS sequence"/>
</dbReference>
<dbReference type="EMBL" id="BJUA01000003">
    <property type="protein sequence ID" value="GEK17191.1"/>
    <property type="molecule type" value="Genomic_DNA"/>
</dbReference>
<protein>
    <submittedName>
        <fullName evidence="2">Uncharacterized protein</fullName>
    </submittedName>
</protein>
<reference evidence="2 3" key="1">
    <citation type="submission" date="2019-07" db="EMBL/GenBank/DDBJ databases">
        <title>Whole genome shotgun sequence of Cellulomonas persica NBRC 101101.</title>
        <authorList>
            <person name="Hosoyama A."/>
            <person name="Uohara A."/>
            <person name="Ohji S."/>
            <person name="Ichikawa N."/>
        </authorList>
    </citation>
    <scope>NUCLEOTIDE SEQUENCE [LARGE SCALE GENOMIC DNA]</scope>
    <source>
        <strain evidence="2 3">NBRC 101101</strain>
    </source>
</reference>